<protein>
    <submittedName>
        <fullName evidence="1">DUF503 domain-containing protein</fullName>
    </submittedName>
</protein>
<accession>A0ABU4HS57</accession>
<dbReference type="EMBL" id="JAWSTH010000032">
    <property type="protein sequence ID" value="MDW5595370.1"/>
    <property type="molecule type" value="Genomic_DNA"/>
</dbReference>
<evidence type="ECO:0000313" key="1">
    <source>
        <dbReference type="EMBL" id="MDW5595370.1"/>
    </source>
</evidence>
<dbReference type="Proteomes" id="UP001284601">
    <property type="component" value="Unassembled WGS sequence"/>
</dbReference>
<dbReference type="Gene3D" id="3.30.70.1120">
    <property type="entry name" value="TT1725-like"/>
    <property type="match status" value="1"/>
</dbReference>
<sequence>MAGGFVAVLVIDVHFPEAGSLKSKRKELSSLKAQLHQRLGCAVSETGHQDLWQRAELTVALTGGSLPVLDAAADRVQNWLDDQLPQGVSVERHVASVEDLRGGIG</sequence>
<evidence type="ECO:0000313" key="2">
    <source>
        <dbReference type="Proteomes" id="UP001284601"/>
    </source>
</evidence>
<reference evidence="2" key="1">
    <citation type="submission" date="2023-07" db="EMBL/GenBank/DDBJ databases">
        <title>Conexibacter stalactiti sp. nov., isolated from stalactites in a lava cave and emended description of the genus Conexibacter.</title>
        <authorList>
            <person name="Lee S.D."/>
        </authorList>
    </citation>
    <scope>NUCLEOTIDE SEQUENCE [LARGE SCALE GENOMIC DNA]</scope>
    <source>
        <strain evidence="2">KCTC 39840</strain>
    </source>
</reference>
<name>A0ABU4HS57_9ACTN</name>
<keyword evidence="2" id="KW-1185">Reference proteome</keyword>
<dbReference type="RefSeq" id="WP_318597707.1">
    <property type="nucleotide sequence ID" value="NZ_JAWSTH010000032.1"/>
</dbReference>
<dbReference type="SUPFAM" id="SSF103007">
    <property type="entry name" value="Hypothetical protein TT1725"/>
    <property type="match status" value="1"/>
</dbReference>
<organism evidence="1 2">
    <name type="scientific">Conexibacter stalactiti</name>
    <dbReference type="NCBI Taxonomy" id="1940611"/>
    <lineage>
        <taxon>Bacteria</taxon>
        <taxon>Bacillati</taxon>
        <taxon>Actinomycetota</taxon>
        <taxon>Thermoleophilia</taxon>
        <taxon>Solirubrobacterales</taxon>
        <taxon>Conexibacteraceae</taxon>
        <taxon>Conexibacter</taxon>
    </lineage>
</organism>
<dbReference type="PANTHER" id="PTHR36441:SF1">
    <property type="entry name" value="DUF503 DOMAIN-CONTAINING PROTEIN"/>
    <property type="match status" value="1"/>
</dbReference>
<dbReference type="InterPro" id="IPR036746">
    <property type="entry name" value="TT1725-like_sf"/>
</dbReference>
<gene>
    <name evidence="1" type="ORF">R7226_13560</name>
</gene>
<comment type="caution">
    <text evidence="1">The sequence shown here is derived from an EMBL/GenBank/DDBJ whole genome shotgun (WGS) entry which is preliminary data.</text>
</comment>
<dbReference type="PANTHER" id="PTHR36441">
    <property type="entry name" value="HYPOTHETICAL CYTOSOLIC PROTEIN"/>
    <property type="match status" value="1"/>
</dbReference>
<dbReference type="InterPro" id="IPR007546">
    <property type="entry name" value="DUF503"/>
</dbReference>
<proteinExistence type="predicted"/>
<dbReference type="Pfam" id="PF04456">
    <property type="entry name" value="DUF503"/>
    <property type="match status" value="1"/>
</dbReference>
<reference evidence="1 2" key="2">
    <citation type="submission" date="2023-10" db="EMBL/GenBank/DDBJ databases">
        <authorList>
            <person name="Han X.F."/>
        </authorList>
    </citation>
    <scope>NUCLEOTIDE SEQUENCE [LARGE SCALE GENOMIC DNA]</scope>
    <source>
        <strain evidence="1 2">KCTC 39840</strain>
    </source>
</reference>